<evidence type="ECO:0000313" key="1">
    <source>
        <dbReference type="EMBL" id="BAW22169.1"/>
    </source>
</evidence>
<evidence type="ECO:0000313" key="4">
    <source>
        <dbReference type="Proteomes" id="UP000516786"/>
    </source>
</evidence>
<proteinExistence type="predicted"/>
<dbReference type="EMBL" id="CP061723">
    <property type="protein sequence ID" value="QOC99538.1"/>
    <property type="molecule type" value="Genomic_DNA"/>
</dbReference>
<dbReference type="Proteomes" id="UP000218731">
    <property type="component" value="Chromosome 1"/>
</dbReference>
<dbReference type="EMBL" id="AP015029">
    <property type="protein sequence ID" value="BAW22169.1"/>
    <property type="molecule type" value="Genomic_DNA"/>
</dbReference>
<evidence type="ECO:0000313" key="2">
    <source>
        <dbReference type="EMBL" id="QOC99538.1"/>
    </source>
</evidence>
<evidence type="ECO:0000313" key="3">
    <source>
        <dbReference type="Proteomes" id="UP000218731"/>
    </source>
</evidence>
<dbReference type="AlphaFoldDB" id="A0A1L7N9M6"/>
<gene>
    <name evidence="2" type="ORF">ID616_07500</name>
    <name evidence="1" type="ORF">KF715C_ch15960</name>
</gene>
<reference evidence="1 3" key="1">
    <citation type="submission" date="2015-11" db="EMBL/GenBank/DDBJ databases">
        <title>Complete genome sequencing of a biphenyl-degrading bacterium, Pseudomonas putida KF715 (=NBRC110667).</title>
        <authorList>
            <person name="Suenaga H."/>
            <person name="Fujihara N."/>
            <person name="Watanabe T."/>
            <person name="Hirose J."/>
            <person name="Kimura N."/>
            <person name="Yamazoe A."/>
            <person name="Hosoyama A."/>
            <person name="Shimodaira J."/>
            <person name="Furukawa K."/>
        </authorList>
    </citation>
    <scope>NUCLEOTIDE SEQUENCE [LARGE SCALE GENOMIC DNA]</scope>
    <source>
        <strain evidence="1 3">KF715</strain>
    </source>
</reference>
<sequence length="507" mass="55446">MAMDNEHNQSSSELNGWDGLIMVSVNQLNTALAKAHEQTDSQPLMLETIITPGQTWFRSYGVVGAPLLAVGSTAGSAASASLSRVLSEAVELIMSKNSGVPVRSVMQVSKPSRDALLRADFLLAEREGTYRPDGLVVLSDVPAADYHLIRDGQDDTLMAARYAQALRSINDSLMSLGRQQYNSPLFANASFKLTVVKPIIYSEELVLYFSFSQAIRDTLRSAVPTTPVHRVEHDKNHSFMVQVRMATKRVPGDAESEWLLNLPYIIYPYQTLRAGQWQPISEEIYQMIFLPRLSLPDAITVRAEPLDVIKDINPIITVVQRGSVRYPMQVAMTHPAGVSLIGDVRGTLQREAGVWFYKSPPVLPASSVTPDDDSKTVPLAVLKAGDLVPVNIDIAQIDGGGASASAAFLIFNMTPTHFLRLGKVQGKLQLSLCFINKNDVEEVVDSADIEWTVLAGNGSVSQEGLYTPGTDLRGCSAILAVESDNRRWYWAVAVLPPLAVDQLVDLQ</sequence>
<protein>
    <submittedName>
        <fullName evidence="1">Uncharacterized protein</fullName>
    </submittedName>
</protein>
<accession>A0A1L7N9M6</accession>
<dbReference type="Proteomes" id="UP000516786">
    <property type="component" value="Chromosome"/>
</dbReference>
<name>A0A1L7N9M6_PSEPU</name>
<reference evidence="2 4" key="2">
    <citation type="submission" date="2020-09" db="EMBL/GenBank/DDBJ databases">
        <title>Co-existence of a novel multidrug-resistance efflux pump with carbapenem resistance gene blaVIM-2 in one megaplasmid in Pseudomonas putida.</title>
        <authorList>
            <person name="Peng K."/>
            <person name="Li R."/>
        </authorList>
    </citation>
    <scope>NUCLEOTIDE SEQUENCE [LARGE SCALE GENOMIC DNA]</scope>
    <source>
        <strain evidence="2 4">ZXPA-20</strain>
    </source>
</reference>
<dbReference type="RefSeq" id="WP_096425759.1">
    <property type="nucleotide sequence ID" value="NZ_AP015029.1"/>
</dbReference>
<organism evidence="1 3">
    <name type="scientific">Pseudomonas putida</name>
    <name type="common">Arthrobacter siderocapsulatus</name>
    <dbReference type="NCBI Taxonomy" id="303"/>
    <lineage>
        <taxon>Bacteria</taxon>
        <taxon>Pseudomonadati</taxon>
        <taxon>Pseudomonadota</taxon>
        <taxon>Gammaproteobacteria</taxon>
        <taxon>Pseudomonadales</taxon>
        <taxon>Pseudomonadaceae</taxon>
        <taxon>Pseudomonas</taxon>
    </lineage>
</organism>